<dbReference type="PRINTS" id="PR00503">
    <property type="entry name" value="BROMODOMAIN"/>
</dbReference>
<keyword evidence="1 2" id="KW-0103">Bromodomain</keyword>
<dbReference type="PANTHER" id="PTHR22881:SF27">
    <property type="entry name" value="BROMODOMAIN CONTAINING 7_9"/>
    <property type="match status" value="1"/>
</dbReference>
<dbReference type="AlphaFoldDB" id="A0ABD3HQP2"/>
<evidence type="ECO:0000256" key="3">
    <source>
        <dbReference type="SAM" id="MobiDB-lite"/>
    </source>
</evidence>
<dbReference type="Proteomes" id="UP001633002">
    <property type="component" value="Unassembled WGS sequence"/>
</dbReference>
<feature type="domain" description="Bromo" evidence="4">
    <location>
        <begin position="146"/>
        <end position="194"/>
    </location>
</feature>
<proteinExistence type="predicted"/>
<keyword evidence="6" id="KW-1185">Reference proteome</keyword>
<evidence type="ECO:0000259" key="4">
    <source>
        <dbReference type="PROSITE" id="PS50014"/>
    </source>
</evidence>
<dbReference type="InterPro" id="IPR001487">
    <property type="entry name" value="Bromodomain"/>
</dbReference>
<organism evidence="5 6">
    <name type="scientific">Riccia sorocarpa</name>
    <dbReference type="NCBI Taxonomy" id="122646"/>
    <lineage>
        <taxon>Eukaryota</taxon>
        <taxon>Viridiplantae</taxon>
        <taxon>Streptophyta</taxon>
        <taxon>Embryophyta</taxon>
        <taxon>Marchantiophyta</taxon>
        <taxon>Marchantiopsida</taxon>
        <taxon>Marchantiidae</taxon>
        <taxon>Marchantiales</taxon>
        <taxon>Ricciaceae</taxon>
        <taxon>Riccia</taxon>
    </lineage>
</organism>
<dbReference type="Gene3D" id="1.20.920.10">
    <property type="entry name" value="Bromodomain-like"/>
    <property type="match status" value="1"/>
</dbReference>
<dbReference type="SMART" id="SM00297">
    <property type="entry name" value="BROMO"/>
    <property type="match status" value="1"/>
</dbReference>
<sequence length="373" mass="40800">MVAHQAAAPNSSASAFAAPTTRQFSALQVHRKNAPGSSHNHAVTSSSAPQGHIVSDAPSRSAATVSGSVATSTLGPASGSNVSNHQLTPPKKRKFKKQASLQAKADLNGVGVAQGNDTATVNTHQAQFPAQPISRPLLDGVLDKLQKKDTYGVFVEPVDAEQVPDYYDVLKEPMDFGTMRKKVNKGSYTTVETFERYRAGYFGYQVGKHQRVGNAKRLMKEAVVMPIKYPQAMCEELLPKVENPDLPYDDMIELTEAYSGSDLRIVCKRSSYAAAEETNSGTGADGAQRWSTYRRRSDQIISVFRKAQKQFSFLAYLTYQKRAITKEDVRIALETTRPSAHLLAARQALENRSVISQFGEGTWPVLSVSDIEN</sequence>
<comment type="caution">
    <text evidence="5">The sequence shown here is derived from an EMBL/GenBank/DDBJ whole genome shotgun (WGS) entry which is preliminary data.</text>
</comment>
<dbReference type="PROSITE" id="PS50014">
    <property type="entry name" value="BROMODOMAIN_2"/>
    <property type="match status" value="1"/>
</dbReference>
<accession>A0ABD3HQP2</accession>
<dbReference type="PANTHER" id="PTHR22881">
    <property type="entry name" value="BROMODOMAIN CONTAINING PROTEIN"/>
    <property type="match status" value="1"/>
</dbReference>
<evidence type="ECO:0000313" key="5">
    <source>
        <dbReference type="EMBL" id="KAL3692799.1"/>
    </source>
</evidence>
<dbReference type="Gene3D" id="1.10.8.60">
    <property type="match status" value="1"/>
</dbReference>
<dbReference type="Pfam" id="PF00439">
    <property type="entry name" value="Bromodomain"/>
    <property type="match status" value="1"/>
</dbReference>
<feature type="region of interest" description="Disordered" evidence="3">
    <location>
        <begin position="30"/>
        <end position="96"/>
    </location>
</feature>
<dbReference type="InterPro" id="IPR036427">
    <property type="entry name" value="Bromodomain-like_sf"/>
</dbReference>
<feature type="compositionally biased region" description="Polar residues" evidence="3">
    <location>
        <begin position="74"/>
        <end position="87"/>
    </location>
</feature>
<feature type="compositionally biased region" description="Polar residues" evidence="3">
    <location>
        <begin position="35"/>
        <end position="49"/>
    </location>
</feature>
<evidence type="ECO:0000256" key="1">
    <source>
        <dbReference type="ARBA" id="ARBA00023117"/>
    </source>
</evidence>
<dbReference type="SUPFAM" id="SSF47370">
    <property type="entry name" value="Bromodomain"/>
    <property type="match status" value="1"/>
</dbReference>
<protein>
    <recommendedName>
        <fullName evidence="4">Bromo domain-containing protein</fullName>
    </recommendedName>
</protein>
<dbReference type="EMBL" id="JBJQOH010000003">
    <property type="protein sequence ID" value="KAL3692799.1"/>
    <property type="molecule type" value="Genomic_DNA"/>
</dbReference>
<feature type="compositionally biased region" description="Low complexity" evidence="3">
    <location>
        <begin position="59"/>
        <end position="73"/>
    </location>
</feature>
<dbReference type="InterPro" id="IPR051831">
    <property type="entry name" value="Bromodomain_contain_prot"/>
</dbReference>
<name>A0ABD3HQP2_9MARC</name>
<gene>
    <name evidence="5" type="ORF">R1sor_006450</name>
</gene>
<reference evidence="5 6" key="1">
    <citation type="submission" date="2024-09" db="EMBL/GenBank/DDBJ databases">
        <title>Chromosome-scale assembly of Riccia sorocarpa.</title>
        <authorList>
            <person name="Paukszto L."/>
        </authorList>
    </citation>
    <scope>NUCLEOTIDE SEQUENCE [LARGE SCALE GENOMIC DNA]</scope>
    <source>
        <strain evidence="5">LP-2024</strain>
        <tissue evidence="5">Aerial parts of the thallus</tissue>
    </source>
</reference>
<evidence type="ECO:0000313" key="6">
    <source>
        <dbReference type="Proteomes" id="UP001633002"/>
    </source>
</evidence>
<evidence type="ECO:0000256" key="2">
    <source>
        <dbReference type="PROSITE-ProRule" id="PRU00035"/>
    </source>
</evidence>